<gene>
    <name evidence="1" type="ORF">BCY89_26855</name>
</gene>
<name>A0A420G0G8_9SPHI</name>
<comment type="caution">
    <text evidence="1">The sequence shown here is derived from an EMBL/GenBank/DDBJ whole genome shotgun (WGS) entry which is preliminary data.</text>
</comment>
<evidence type="ECO:0000313" key="2">
    <source>
        <dbReference type="Proteomes" id="UP000286402"/>
    </source>
</evidence>
<accession>A0A420G0G8</accession>
<proteinExistence type="predicted"/>
<protein>
    <submittedName>
        <fullName evidence="1">Uncharacterized protein</fullName>
    </submittedName>
</protein>
<evidence type="ECO:0000313" key="1">
    <source>
        <dbReference type="EMBL" id="RKF38686.1"/>
    </source>
</evidence>
<sequence>MTLKELAESFPDIYKQYSDHCSSRRMTLKPIDRLISFIESRYNISIINIVQEKNQNFKPCIRINGNETKYDISLPLSRSKSFLVTKAIEAINMGLAN</sequence>
<dbReference type="EMBL" id="MCAQ01000007">
    <property type="protein sequence ID" value="RKF38686.1"/>
    <property type="molecule type" value="Genomic_DNA"/>
</dbReference>
<keyword evidence="2" id="KW-1185">Reference proteome</keyword>
<dbReference type="RefSeq" id="WP_120333816.1">
    <property type="nucleotide sequence ID" value="NZ_MCAQ01000007.1"/>
</dbReference>
<dbReference type="AlphaFoldDB" id="A0A420G0G8"/>
<organism evidence="1 2">
    <name type="scientific">Sphingobacterium siyangense</name>
    <dbReference type="NCBI Taxonomy" id="459529"/>
    <lineage>
        <taxon>Bacteria</taxon>
        <taxon>Pseudomonadati</taxon>
        <taxon>Bacteroidota</taxon>
        <taxon>Sphingobacteriia</taxon>
        <taxon>Sphingobacteriales</taxon>
        <taxon>Sphingobacteriaceae</taxon>
        <taxon>Sphingobacterium</taxon>
    </lineage>
</organism>
<dbReference type="Proteomes" id="UP000286402">
    <property type="component" value="Unassembled WGS sequence"/>
</dbReference>
<reference evidence="1 2" key="1">
    <citation type="submission" date="2016-07" db="EMBL/GenBank/DDBJ databases">
        <title>Genome analysis of Sphingobacterium siyangense T12B17.</title>
        <authorList>
            <person name="Xu D."/>
            <person name="Su Y."/>
            <person name="Zheng S."/>
        </authorList>
    </citation>
    <scope>NUCLEOTIDE SEQUENCE [LARGE SCALE GENOMIC DNA]</scope>
    <source>
        <strain evidence="1 2">T12B17</strain>
    </source>
</reference>